<dbReference type="SUPFAM" id="SSF53474">
    <property type="entry name" value="alpha/beta-Hydrolases"/>
    <property type="match status" value="1"/>
</dbReference>
<sequence length="256" mass="28037">MGRPASKSKLPVTWLIPEHDKHRGLMVYVHGGSFLVGASPLVIKLMKKIARKAGLALVMPQQRLAPEHPCPAAIDDIGGFLDALAEQGFAAKNIVLAGEQTGANLLLAALQQPNRLQQFCPAAQIYYSPWLDLTLSSVGSFMNRLGISQAQSREFAGMVPLFYLGMNEQSMSTSDPLASPINGPLAGLPPTLIHACESDIQVDDAKKLATEIKANSGKTTLHVWPRVRHMWQRYDMRYCQKSVEISAEFLLAHLPE</sequence>
<dbReference type="InterPro" id="IPR050300">
    <property type="entry name" value="GDXG_lipolytic_enzyme"/>
</dbReference>
<keyword evidence="1" id="KW-0378">Hydrolase</keyword>
<protein>
    <submittedName>
        <fullName evidence="3">Putative esterase</fullName>
    </submittedName>
</protein>
<proteinExistence type="predicted"/>
<evidence type="ECO:0000259" key="2">
    <source>
        <dbReference type="Pfam" id="PF07859"/>
    </source>
</evidence>
<feature type="domain" description="Alpha/beta hydrolase fold-3" evidence="2">
    <location>
        <begin position="26"/>
        <end position="232"/>
    </location>
</feature>
<dbReference type="GO" id="GO:0016787">
    <property type="term" value="F:hydrolase activity"/>
    <property type="evidence" value="ECO:0007669"/>
    <property type="project" value="UniProtKB-KW"/>
</dbReference>
<accession>A0A3B0RYV3</accession>
<dbReference type="PANTHER" id="PTHR48081">
    <property type="entry name" value="AB HYDROLASE SUPERFAMILY PROTEIN C4A8.06C"/>
    <property type="match status" value="1"/>
</dbReference>
<dbReference type="AlphaFoldDB" id="A0A3B0RYV3"/>
<reference evidence="3" key="1">
    <citation type="submission" date="2018-06" db="EMBL/GenBank/DDBJ databases">
        <authorList>
            <person name="Zhirakovskaya E."/>
        </authorList>
    </citation>
    <scope>NUCLEOTIDE SEQUENCE</scope>
</reference>
<name>A0A3B0RYV3_9ZZZZ</name>
<dbReference type="EMBL" id="UOEE01000170">
    <property type="protein sequence ID" value="VAV93726.1"/>
    <property type="molecule type" value="Genomic_DNA"/>
</dbReference>
<organism evidence="3">
    <name type="scientific">hydrothermal vent metagenome</name>
    <dbReference type="NCBI Taxonomy" id="652676"/>
    <lineage>
        <taxon>unclassified sequences</taxon>
        <taxon>metagenomes</taxon>
        <taxon>ecological metagenomes</taxon>
    </lineage>
</organism>
<evidence type="ECO:0000313" key="3">
    <source>
        <dbReference type="EMBL" id="VAV93726.1"/>
    </source>
</evidence>
<dbReference type="InterPro" id="IPR013094">
    <property type="entry name" value="AB_hydrolase_3"/>
</dbReference>
<dbReference type="InterPro" id="IPR029058">
    <property type="entry name" value="AB_hydrolase_fold"/>
</dbReference>
<dbReference type="PANTHER" id="PTHR48081:SF8">
    <property type="entry name" value="ALPHA_BETA HYDROLASE FOLD-3 DOMAIN-CONTAINING PROTEIN-RELATED"/>
    <property type="match status" value="1"/>
</dbReference>
<gene>
    <name evidence="3" type="ORF">MNBD_ALPHA06-1668</name>
</gene>
<dbReference type="Pfam" id="PF07859">
    <property type="entry name" value="Abhydrolase_3"/>
    <property type="match status" value="1"/>
</dbReference>
<dbReference type="Gene3D" id="3.40.50.1820">
    <property type="entry name" value="alpha/beta hydrolase"/>
    <property type="match status" value="1"/>
</dbReference>
<evidence type="ECO:0000256" key="1">
    <source>
        <dbReference type="ARBA" id="ARBA00022801"/>
    </source>
</evidence>